<dbReference type="InterPro" id="IPR051209">
    <property type="entry name" value="FAD-bind_Monooxygenase_sf"/>
</dbReference>
<dbReference type="Pfam" id="PF13738">
    <property type="entry name" value="Pyr_redox_3"/>
    <property type="match status" value="1"/>
</dbReference>
<dbReference type="AlphaFoldDB" id="A2SJU9"/>
<dbReference type="STRING" id="420662.Mpe_A2885"/>
<feature type="transmembrane region" description="Helical" evidence="1">
    <location>
        <begin position="6"/>
        <end position="24"/>
    </location>
</feature>
<dbReference type="InterPro" id="IPR036188">
    <property type="entry name" value="FAD/NAD-bd_sf"/>
</dbReference>
<dbReference type="HOGENOM" id="CLU_006937_7_1_4"/>
<keyword evidence="2" id="KW-0560">Oxidoreductase</keyword>
<dbReference type="PANTHER" id="PTHR42877">
    <property type="entry name" value="L-ORNITHINE N(5)-MONOOXYGENASE-RELATED"/>
    <property type="match status" value="1"/>
</dbReference>
<dbReference type="Proteomes" id="UP000000366">
    <property type="component" value="Chromosome"/>
</dbReference>
<name>A2SJU9_METPP</name>
<keyword evidence="1" id="KW-0472">Membrane</keyword>
<dbReference type="RefSeq" id="WP_011830467.1">
    <property type="nucleotide sequence ID" value="NC_008825.1"/>
</dbReference>
<keyword evidence="1" id="KW-1133">Transmembrane helix</keyword>
<evidence type="ECO:0000313" key="2">
    <source>
        <dbReference type="EMBL" id="ABM95838.1"/>
    </source>
</evidence>
<proteinExistence type="predicted"/>
<dbReference type="SUPFAM" id="SSF51905">
    <property type="entry name" value="FAD/NAD(P)-binding domain"/>
    <property type="match status" value="1"/>
</dbReference>
<dbReference type="PANTHER" id="PTHR42877:SF4">
    <property type="entry name" value="FAD_NAD(P)-BINDING DOMAIN-CONTAINING PROTEIN-RELATED"/>
    <property type="match status" value="1"/>
</dbReference>
<evidence type="ECO:0000256" key="1">
    <source>
        <dbReference type="SAM" id="Phobius"/>
    </source>
</evidence>
<reference evidence="2 3" key="1">
    <citation type="journal article" date="2007" name="J. Bacteriol.">
        <title>Whole-genome analysis of the methyl tert-butyl ether-degrading beta-proteobacterium Methylibium petroleiphilum PM1.</title>
        <authorList>
            <person name="Kane S.R."/>
            <person name="Chakicherla A.Y."/>
            <person name="Chain P.S.G."/>
            <person name="Schmidt R."/>
            <person name="Shin M.W."/>
            <person name="Legler T.C."/>
            <person name="Scow K.M."/>
            <person name="Larimer F.W."/>
            <person name="Lucas S.M."/>
            <person name="Richardson P.M."/>
            <person name="Hristova K.R."/>
        </authorList>
    </citation>
    <scope>NUCLEOTIDE SEQUENCE [LARGE SCALE GENOMIC DNA]</scope>
    <source>
        <strain evidence="3">ATCC BAA-1232 / LMG 22953 / PM1</strain>
    </source>
</reference>
<keyword evidence="1" id="KW-0812">Transmembrane</keyword>
<dbReference type="eggNOG" id="COG2072">
    <property type="taxonomic scope" value="Bacteria"/>
</dbReference>
<dbReference type="GO" id="GO:0004497">
    <property type="term" value="F:monooxygenase activity"/>
    <property type="evidence" value="ECO:0007669"/>
    <property type="project" value="UniProtKB-KW"/>
</dbReference>
<organism evidence="2 3">
    <name type="scientific">Methylibium petroleiphilum (strain ATCC BAA-1232 / LMG 22953 / PM1)</name>
    <dbReference type="NCBI Taxonomy" id="420662"/>
    <lineage>
        <taxon>Bacteria</taxon>
        <taxon>Pseudomonadati</taxon>
        <taxon>Pseudomonadota</taxon>
        <taxon>Betaproteobacteria</taxon>
        <taxon>Burkholderiales</taxon>
        <taxon>Sphaerotilaceae</taxon>
        <taxon>Methylibium</taxon>
    </lineage>
</organism>
<gene>
    <name evidence="2" type="ordered locus">Mpe_A2885</name>
</gene>
<sequence length="489" mass="54701">MSVQEHAVLIVGAGFAGLGMAIRLRRDGIDDFAILERADAVGGTWRDNRYPGCACDVPSHLYSYSFEPNPRWTRAYAPWHEIRDYLEHCVRKYRLGPHLRFGAALREARWDATAGRWQVLTADGRRFSAPVLIAGLGGLSNPALPRIEGIERFAGLSVHSAAWPDGLDLTGRRVAVIGTGASAIQLVPQLAGRAAQVDLYQRTPAWVLPKGDRALHDWERRLFARWPFAQRIARGASYWLHEARAIPLVQRPRWLRVGEAEARRHLRRQIADPALRARLTPDDALGCKRVLLSNDYYPALARPDVELVSEAIREITPRGVVTADGHERAADVLVWCTGFRVQGRLPAGTLVGRDGLDLRDAWEQASEAYLGTTVAGFPNLFLLNGPNTGLGHTSVLLMIEAQLAYIGDALRTLRERGLRSVEVRREAQDAYNAELQRRLAGTAWASGCRSWYLDRNGRNTVIWPGFTFEFRRRTRRFDAGAYRLEPAAP</sequence>
<dbReference type="Gene3D" id="3.50.50.60">
    <property type="entry name" value="FAD/NAD(P)-binding domain"/>
    <property type="match status" value="2"/>
</dbReference>
<protein>
    <submittedName>
        <fullName evidence="2">Putative flavin-binding monooxygenase</fullName>
    </submittedName>
</protein>
<keyword evidence="3" id="KW-1185">Reference proteome</keyword>
<dbReference type="KEGG" id="mpt:Mpe_A2885"/>
<keyword evidence="2" id="KW-0503">Monooxygenase</keyword>
<accession>A2SJU9</accession>
<dbReference type="EMBL" id="CP000555">
    <property type="protein sequence ID" value="ABM95838.1"/>
    <property type="molecule type" value="Genomic_DNA"/>
</dbReference>
<evidence type="ECO:0000313" key="3">
    <source>
        <dbReference type="Proteomes" id="UP000000366"/>
    </source>
</evidence>